<dbReference type="OMA" id="FRREIIC"/>
<dbReference type="InParanoid" id="A0A2K3DIM2"/>
<dbReference type="Gramene" id="PNW80370">
    <property type="protein sequence ID" value="PNW80370"/>
    <property type="gene ID" value="CHLRE_07g314700v5"/>
</dbReference>
<dbReference type="Pfam" id="PF14680">
    <property type="entry name" value="FANCI_HD2"/>
    <property type="match status" value="1"/>
</dbReference>
<reference evidence="4 5" key="1">
    <citation type="journal article" date="2007" name="Science">
        <title>The Chlamydomonas genome reveals the evolution of key animal and plant functions.</title>
        <authorList>
            <person name="Merchant S.S."/>
            <person name="Prochnik S.E."/>
            <person name="Vallon O."/>
            <person name="Harris E.H."/>
            <person name="Karpowicz S.J."/>
            <person name="Witman G.B."/>
            <person name="Terry A."/>
            <person name="Salamov A."/>
            <person name="Fritz-Laylin L.K."/>
            <person name="Marechal-Drouard L."/>
            <person name="Marshall W.F."/>
            <person name="Qu L.H."/>
            <person name="Nelson D.R."/>
            <person name="Sanderfoot A.A."/>
            <person name="Spalding M.H."/>
            <person name="Kapitonov V.V."/>
            <person name="Ren Q."/>
            <person name="Ferris P."/>
            <person name="Lindquist E."/>
            <person name="Shapiro H."/>
            <person name="Lucas S.M."/>
            <person name="Grimwood J."/>
            <person name="Schmutz J."/>
            <person name="Cardol P."/>
            <person name="Cerutti H."/>
            <person name="Chanfreau G."/>
            <person name="Chen C.L."/>
            <person name="Cognat V."/>
            <person name="Croft M.T."/>
            <person name="Dent R."/>
            <person name="Dutcher S."/>
            <person name="Fernandez E."/>
            <person name="Fukuzawa H."/>
            <person name="Gonzalez-Ballester D."/>
            <person name="Gonzalez-Halphen D."/>
            <person name="Hallmann A."/>
            <person name="Hanikenne M."/>
            <person name="Hippler M."/>
            <person name="Inwood W."/>
            <person name="Jabbari K."/>
            <person name="Kalanon M."/>
            <person name="Kuras R."/>
            <person name="Lefebvre P.A."/>
            <person name="Lemaire S.D."/>
            <person name="Lobanov A.V."/>
            <person name="Lohr M."/>
            <person name="Manuell A."/>
            <person name="Meier I."/>
            <person name="Mets L."/>
            <person name="Mittag M."/>
            <person name="Mittelmeier T."/>
            <person name="Moroney J.V."/>
            <person name="Moseley J."/>
            <person name="Napoli C."/>
            <person name="Nedelcu A.M."/>
            <person name="Niyogi K."/>
            <person name="Novoselov S.V."/>
            <person name="Paulsen I.T."/>
            <person name="Pazour G."/>
            <person name="Purton S."/>
            <person name="Ral J.P."/>
            <person name="Riano-Pachon D.M."/>
            <person name="Riekhof W."/>
            <person name="Rymarquis L."/>
            <person name="Schroda M."/>
            <person name="Stern D."/>
            <person name="Umen J."/>
            <person name="Willows R."/>
            <person name="Wilson N."/>
            <person name="Zimmer S.L."/>
            <person name="Allmer J."/>
            <person name="Balk J."/>
            <person name="Bisova K."/>
            <person name="Chen C.J."/>
            <person name="Elias M."/>
            <person name="Gendler K."/>
            <person name="Hauser C."/>
            <person name="Lamb M.R."/>
            <person name="Ledford H."/>
            <person name="Long J.C."/>
            <person name="Minagawa J."/>
            <person name="Page M.D."/>
            <person name="Pan J."/>
            <person name="Pootakham W."/>
            <person name="Roje S."/>
            <person name="Rose A."/>
            <person name="Stahlberg E."/>
            <person name="Terauchi A.M."/>
            <person name="Yang P."/>
            <person name="Ball S."/>
            <person name="Bowler C."/>
            <person name="Dieckmann C.L."/>
            <person name="Gladyshev V.N."/>
            <person name="Green P."/>
            <person name="Jorgensen R."/>
            <person name="Mayfield S."/>
            <person name="Mueller-Roeber B."/>
            <person name="Rajamani S."/>
            <person name="Sayre R.T."/>
            <person name="Brokstein P."/>
            <person name="Dubchak I."/>
            <person name="Goodstein D."/>
            <person name="Hornick L."/>
            <person name="Huang Y.W."/>
            <person name="Jhaveri J."/>
            <person name="Luo Y."/>
            <person name="Martinez D."/>
            <person name="Ngau W.C."/>
            <person name="Otillar B."/>
            <person name="Poliakov A."/>
            <person name="Porter A."/>
            <person name="Szajkowski L."/>
            <person name="Werner G."/>
            <person name="Zhou K."/>
            <person name="Grigoriev I.V."/>
            <person name="Rokhsar D.S."/>
            <person name="Grossman A.R."/>
        </authorList>
    </citation>
    <scope>NUCLEOTIDE SEQUENCE [LARGE SCALE GENOMIC DNA]</scope>
    <source>
        <strain evidence="5">CC-503</strain>
    </source>
</reference>
<feature type="region of interest" description="Disordered" evidence="1">
    <location>
        <begin position="1459"/>
        <end position="1501"/>
    </location>
</feature>
<name>A0A2K3DIM2_CHLRE</name>
<evidence type="ECO:0000256" key="1">
    <source>
        <dbReference type="SAM" id="MobiDB-lite"/>
    </source>
</evidence>
<evidence type="ECO:0008006" key="6">
    <source>
        <dbReference type="Google" id="ProtNLM"/>
    </source>
</evidence>
<feature type="domain" description="FANCI solenoid 4" evidence="2">
    <location>
        <begin position="1512"/>
        <end position="1683"/>
    </location>
</feature>
<feature type="compositionally biased region" description="Acidic residues" evidence="1">
    <location>
        <begin position="181"/>
        <end position="190"/>
    </location>
</feature>
<evidence type="ECO:0000313" key="4">
    <source>
        <dbReference type="EMBL" id="PNW80370.1"/>
    </source>
</evidence>
<organism evidence="4 5">
    <name type="scientific">Chlamydomonas reinhardtii</name>
    <name type="common">Chlamydomonas smithii</name>
    <dbReference type="NCBI Taxonomy" id="3055"/>
    <lineage>
        <taxon>Eukaryota</taxon>
        <taxon>Viridiplantae</taxon>
        <taxon>Chlorophyta</taxon>
        <taxon>core chlorophytes</taxon>
        <taxon>Chlorophyceae</taxon>
        <taxon>CS clade</taxon>
        <taxon>Chlamydomonadales</taxon>
        <taxon>Chlamydomonadaceae</taxon>
        <taxon>Chlamydomonas</taxon>
    </lineage>
</organism>
<proteinExistence type="predicted"/>
<feature type="region of interest" description="Disordered" evidence="1">
    <location>
        <begin position="181"/>
        <end position="215"/>
    </location>
</feature>
<protein>
    <recommendedName>
        <fullName evidence="6">FANCI solenoid 4 domain-containing protein</fullName>
    </recommendedName>
</protein>
<feature type="region of interest" description="Disordered" evidence="1">
    <location>
        <begin position="1223"/>
        <end position="1249"/>
    </location>
</feature>
<dbReference type="FunCoup" id="A0A2K3DIM2">
    <property type="interactions" value="853"/>
</dbReference>
<feature type="domain" description="FANCI helical" evidence="3">
    <location>
        <begin position="736"/>
        <end position="1000"/>
    </location>
</feature>
<dbReference type="InterPro" id="IPR029312">
    <property type="entry name" value="FANCI_HD2"/>
</dbReference>
<accession>A0A2K3DIM2</accession>
<evidence type="ECO:0000259" key="2">
    <source>
        <dbReference type="Pfam" id="PF14678"/>
    </source>
</evidence>
<dbReference type="Pfam" id="PF14678">
    <property type="entry name" value="FANCI_S4"/>
    <property type="match status" value="1"/>
</dbReference>
<dbReference type="EMBL" id="CM008968">
    <property type="protein sequence ID" value="PNW80370.1"/>
    <property type="molecule type" value="Genomic_DNA"/>
</dbReference>
<dbReference type="RefSeq" id="XP_042922428.1">
    <property type="nucleotide sequence ID" value="XM_043063860.1"/>
</dbReference>
<gene>
    <name evidence="4" type="ORF">CHLRE_07g314700v5</name>
</gene>
<dbReference type="PANTHER" id="PTHR21818">
    <property type="entry name" value="BC025462 PROTEIN"/>
    <property type="match status" value="1"/>
</dbReference>
<evidence type="ECO:0000313" key="5">
    <source>
        <dbReference type="Proteomes" id="UP000006906"/>
    </source>
</evidence>
<dbReference type="InterPro" id="IPR029314">
    <property type="entry name" value="FANCI_S4"/>
</dbReference>
<feature type="region of interest" description="Disordered" evidence="1">
    <location>
        <begin position="1005"/>
        <end position="1036"/>
    </location>
</feature>
<dbReference type="OrthoDB" id="195089at2759"/>
<dbReference type="KEGG" id="cre:CHLRE_07g314700v5"/>
<dbReference type="STRING" id="3055.A0A2K3DIM2"/>
<dbReference type="GeneID" id="66053953"/>
<feature type="region of interest" description="Disordered" evidence="1">
    <location>
        <begin position="1168"/>
        <end position="1196"/>
    </location>
</feature>
<keyword evidence="5" id="KW-1185">Reference proteome</keyword>
<feature type="compositionally biased region" description="Gly residues" evidence="1">
    <location>
        <begin position="194"/>
        <end position="207"/>
    </location>
</feature>
<feature type="compositionally biased region" description="Gly residues" evidence="1">
    <location>
        <begin position="1475"/>
        <end position="1501"/>
    </location>
</feature>
<feature type="compositionally biased region" description="Gly residues" evidence="1">
    <location>
        <begin position="1178"/>
        <end position="1196"/>
    </location>
</feature>
<evidence type="ECO:0000259" key="3">
    <source>
        <dbReference type="Pfam" id="PF14680"/>
    </source>
</evidence>
<dbReference type="InterPro" id="IPR026171">
    <property type="entry name" value="FANCI"/>
</dbReference>
<dbReference type="GO" id="GO:0070182">
    <property type="term" value="F:DNA polymerase binding"/>
    <property type="evidence" value="ECO:0000318"/>
    <property type="project" value="GO_Central"/>
</dbReference>
<sequence>MENPVAAEVIAAFQEGSQAQLGAVAAILVRPGAASQFASYLKTNGASKDAARLVDKCLQALRRGTVVIADALQQPGAAAAPHPHHDEDAEAGEVLQRLRDGAIAGLYRAALGVMGGDGEDAELGGYPHVLLDHLDALGFQPLTLVLSDVCRGVEARSRGAPRLLSLLPKAAGLLVAKAAPEDEAEEEAMEDNGAGAGTAAGRRGGPGAPSAAAQHVATALHRLTHAEWAPEHAVAIMDALREIRMTPAQQQAVITKALSVCGATAGGGGDGGGDLAALPGLLRQLMRLAGPGHRAMVLRGVLALFDRLEAAHRRAPAAAAAAGPAAAMGPPAAAGAGGLVAAGGISGALAAVEGTALVTLADAFKYDGVLAKELIKLVECSPSAPSRFCLLLLFTLSQQHKQEGPVRNLLKHLVSAGFQWDATRAASAWLSSLPALPRPGGQQLRAALLAAVRTSGVGGEVVVPGIVALGAALLGCCPPAEALALVQRNEAALAAAAAAPGGGGGGGGAAAAAAAEAAAGGLQGRGSAGLQSALLGIELLQAAFEAHVEARGPVLRLCQEALGGTSGGGTAAAGSGGGGGEAALAAVLLLGNLVARCPALLYEHTPKLKDALQSFLLLPAPVALGLLLALWPLAAGTARGPHNPHLHGGGGGGGGGGGRRDLRDYAVMLLRKVMFAREAASRLVAVRGFLFILLQQLEAQVAAAGGAAAGAAAGQDEDERLEAAAAAAAAAAGPSFSQASASQSCMSQMSALASGGGVSLQHELQGFLRRALGQQAGVRAALYGGLGQVLEVDAGSRDIVLELVGPQLQRYLAPPPAMPPLNTRLLVSGGNSGSGGGCNDGGGGCVSLLEPLPSLLDAARKLVFLSREPGEGPAWLQEQEGGGGEGDAIMVDEEEEEAGGDVADDASVQALVRGWDSFARRLTRCHAEHFDLNTAAELNPGTAAGAARQLQAVCLLGAIEVVMQELVHVATGPGGNDSAAASGDRLTRLFELHCRIHDLAREAKATPAGGRGKNAAAATEAGGGGDSAHVGSDGATTAVGVVGPGTGTAPPGAAAPGALKRPRELLCPDLVPADARPPALSWGCLGRLCGGVQRDGLAHDMRDEPGAGPSAHTRLARSPLFRAFVLRSCHNRLRAAAGASSTSSAAASSSGGALADALVACAQRRQARRAQRVEERSGGGSGLGGGAGPAAAAGGGGALEAPWQKMAQPLVLLCQMLLSTWTGPTKRPPAPRKAGGGGGPQAEAEARAARREAAAADSLAGLAVGCLRELLGGAAALGGLRLVAWVLRGLPIHCQDTQAQVDETFLPPAEVVVARLPHFADMLTALMGAGSFKEAAALVEVVVGLARLLPPAAQLSVSDVLWERLHQTEPRVKYAPLVRALLSAHVGLRGSEDATALKAVALSVQAIIGAVGVATQEEPSAPGALHQETGQYAALEVLQLLGQGLAQAEEALAAATRVAAGGGGSGDGEPAPSGSGAGAGGATGTGRGGRGGGGSGGGRPGSGAAASRVLVQLSEAVGRRLVRLLDVLNVVVNTRLAFPQVLEAQTEVVIRAFKLLGALAKIYLPAKGAAAASAPAAPPISKTFQDLVAQVHRDLTPSVYAAMHDDVGVGATAAAAGAEGDEAGGASKQLRAKAKRDSKAYSQLVFALEDFEKQLLALDKVFKSSGINLMKGAKRSTNRDFAFTGGAAGGTRRGDTTAMGGDQMDRHEGA</sequence>
<dbReference type="GO" id="GO:0006281">
    <property type="term" value="P:DNA repair"/>
    <property type="evidence" value="ECO:0007669"/>
    <property type="project" value="InterPro"/>
</dbReference>
<feature type="region of interest" description="Disordered" evidence="1">
    <location>
        <begin position="1683"/>
        <end position="1710"/>
    </location>
</feature>
<dbReference type="Proteomes" id="UP000006906">
    <property type="component" value="Chromosome 7"/>
</dbReference>
<dbReference type="PANTHER" id="PTHR21818:SF0">
    <property type="entry name" value="FANCONI ANEMIA GROUP I PROTEIN"/>
    <property type="match status" value="1"/>
</dbReference>